<reference evidence="1 2" key="1">
    <citation type="submission" date="2021-06" db="EMBL/GenBank/DDBJ databases">
        <title>Caerostris extrusa draft genome.</title>
        <authorList>
            <person name="Kono N."/>
            <person name="Arakawa K."/>
        </authorList>
    </citation>
    <scope>NUCLEOTIDE SEQUENCE [LARGE SCALE GENOMIC DNA]</scope>
</reference>
<dbReference type="EMBL" id="BPLR01014971">
    <property type="protein sequence ID" value="GIY72607.1"/>
    <property type="molecule type" value="Genomic_DNA"/>
</dbReference>
<sequence>MVAGCGSVLAASRWTPLNDSLCLQDLVGGLHQHHESSMSSHIGPLVGPGPAQPLAVCSSLHAMTHHRLDNNPVGMHGQTMATTNDHKKRGETFPFNDMCADRYKQCKCY</sequence>
<name>A0AAV4VQD5_CAEEX</name>
<evidence type="ECO:0000313" key="1">
    <source>
        <dbReference type="EMBL" id="GIY72607.1"/>
    </source>
</evidence>
<protein>
    <submittedName>
        <fullName evidence="1">Uncharacterized protein</fullName>
    </submittedName>
</protein>
<organism evidence="1 2">
    <name type="scientific">Caerostris extrusa</name>
    <name type="common">Bark spider</name>
    <name type="synonym">Caerostris bankana</name>
    <dbReference type="NCBI Taxonomy" id="172846"/>
    <lineage>
        <taxon>Eukaryota</taxon>
        <taxon>Metazoa</taxon>
        <taxon>Ecdysozoa</taxon>
        <taxon>Arthropoda</taxon>
        <taxon>Chelicerata</taxon>
        <taxon>Arachnida</taxon>
        <taxon>Araneae</taxon>
        <taxon>Araneomorphae</taxon>
        <taxon>Entelegynae</taxon>
        <taxon>Araneoidea</taxon>
        <taxon>Araneidae</taxon>
        <taxon>Caerostris</taxon>
    </lineage>
</organism>
<gene>
    <name evidence="1" type="ORF">CEXT_35091</name>
</gene>
<accession>A0AAV4VQD5</accession>
<comment type="caution">
    <text evidence="1">The sequence shown here is derived from an EMBL/GenBank/DDBJ whole genome shotgun (WGS) entry which is preliminary data.</text>
</comment>
<dbReference type="Proteomes" id="UP001054945">
    <property type="component" value="Unassembled WGS sequence"/>
</dbReference>
<dbReference type="AlphaFoldDB" id="A0AAV4VQD5"/>
<proteinExistence type="predicted"/>
<evidence type="ECO:0000313" key="2">
    <source>
        <dbReference type="Proteomes" id="UP001054945"/>
    </source>
</evidence>
<keyword evidence="2" id="KW-1185">Reference proteome</keyword>